<dbReference type="GO" id="GO:0046222">
    <property type="term" value="P:aflatoxin metabolic process"/>
    <property type="evidence" value="ECO:0007669"/>
    <property type="project" value="UniProtKB-ARBA"/>
</dbReference>
<dbReference type="Proteomes" id="UP000694620">
    <property type="component" value="Chromosome 1"/>
</dbReference>
<dbReference type="GO" id="GO:0005506">
    <property type="term" value="F:iron ion binding"/>
    <property type="evidence" value="ECO:0007669"/>
    <property type="project" value="InterPro"/>
</dbReference>
<feature type="transmembrane region" description="Helical" evidence="15">
    <location>
        <begin position="6"/>
        <end position="21"/>
    </location>
</feature>
<dbReference type="GeneID" id="114648082"/>
<evidence type="ECO:0000313" key="16">
    <source>
        <dbReference type="Ensembl" id="ENSECRP00000000231.1"/>
    </source>
</evidence>
<dbReference type="SUPFAM" id="SSF48264">
    <property type="entry name" value="Cytochrome P450"/>
    <property type="match status" value="1"/>
</dbReference>
<proteinExistence type="inferred from homology"/>
<dbReference type="InterPro" id="IPR050182">
    <property type="entry name" value="Cytochrome_P450_fam2"/>
</dbReference>
<keyword evidence="6 13" id="KW-0479">Metal-binding</keyword>
<keyword evidence="17" id="KW-1185">Reference proteome</keyword>
<dbReference type="GO" id="GO:0006082">
    <property type="term" value="P:organic acid metabolic process"/>
    <property type="evidence" value="ECO:0007669"/>
    <property type="project" value="TreeGrafter"/>
</dbReference>
<dbReference type="FunFam" id="1.10.630.10:FF:000010">
    <property type="entry name" value="cytochrome P450 2W1 isoform X2"/>
    <property type="match status" value="1"/>
</dbReference>
<reference evidence="16" key="1">
    <citation type="submission" date="2021-06" db="EMBL/GenBank/DDBJ databases">
        <authorList>
            <consortium name="Wellcome Sanger Institute Data Sharing"/>
        </authorList>
    </citation>
    <scope>NUCLEOTIDE SEQUENCE [LARGE SCALE GENOMIC DNA]</scope>
</reference>
<keyword evidence="15" id="KW-0812">Transmembrane</keyword>
<sequence>MEPSGTLVLAAIVLIILYALFRKDSTRYGKMPPGPKPLPLIGNLLKVNGKTPHESFVKLSETYGPVMTVMFGPQPVVVLVGHEVVHEALVQQGDAFAGRAAVPLFMKITDSSGLAMTNEECWKELRRFSMATLRTFGVGKRSIEECIQGEAENLVKEFQKCEGSPCDPIYFLSTAVCNIICSVVCGKRFEYQDQNFIGLVSDINAILYQMSTPLAQLYNVFPNILRFLPGPQHVVLQKIEDYKKKIAVIIENHMETVTAGSPRDFIDSYILKMKEEDDNPDAYLNCKNLHGTVSNLLMGGTETTSTTLRYGLLILIKYPHVQEKIQHEIDTVIGRERCPAYEDRKNMPYTDAVIHEIQRFIDLMPTSILHATTKDTIFRGYTIPSGTTVIPLLHSCLYDKKYWETPRSFNPNHFLDENGCFKMNPAFVAFSTGKRVCIGEGLARMSLFLFFSILLQNLSFRSTGNPEEINLASDESCFVKIPQPYKLLVCPR</sequence>
<dbReference type="OrthoDB" id="1103324at2759"/>
<evidence type="ECO:0000256" key="4">
    <source>
        <dbReference type="ARBA" id="ARBA00010617"/>
    </source>
</evidence>
<comment type="similarity">
    <text evidence="4 14">Belongs to the cytochrome P450 family.</text>
</comment>
<dbReference type="GO" id="GO:0005789">
    <property type="term" value="C:endoplasmic reticulum membrane"/>
    <property type="evidence" value="ECO:0007669"/>
    <property type="project" value="UniProtKB-SubCell"/>
</dbReference>
<keyword evidence="9 14" id="KW-0560">Oxidoreductase</keyword>
<keyword evidence="5 13" id="KW-0349">Heme</keyword>
<gene>
    <name evidence="16" type="primary">LOC114648082</name>
</gene>
<evidence type="ECO:0000256" key="7">
    <source>
        <dbReference type="ARBA" id="ARBA00022824"/>
    </source>
</evidence>
<accession>A0A8C4RBS6</accession>
<dbReference type="CDD" id="cd11026">
    <property type="entry name" value="CYP2"/>
    <property type="match status" value="1"/>
</dbReference>
<dbReference type="Gene3D" id="1.10.630.10">
    <property type="entry name" value="Cytochrome P450"/>
    <property type="match status" value="1"/>
</dbReference>
<evidence type="ECO:0000256" key="9">
    <source>
        <dbReference type="ARBA" id="ARBA00023002"/>
    </source>
</evidence>
<reference evidence="16" key="2">
    <citation type="submission" date="2025-08" db="UniProtKB">
        <authorList>
            <consortium name="Ensembl"/>
        </authorList>
    </citation>
    <scope>IDENTIFICATION</scope>
</reference>
<dbReference type="InterPro" id="IPR017972">
    <property type="entry name" value="Cyt_P450_CS"/>
</dbReference>
<keyword evidence="15" id="KW-1133">Transmembrane helix</keyword>
<keyword evidence="8" id="KW-0492">Microsome</keyword>
<keyword evidence="7" id="KW-0256">Endoplasmic reticulum</keyword>
<keyword evidence="10 13" id="KW-0408">Iron</keyword>
<dbReference type="GeneTree" id="ENSGT00940000162064"/>
<dbReference type="InterPro" id="IPR001128">
    <property type="entry name" value="Cyt_P450"/>
</dbReference>
<dbReference type="PROSITE" id="PS00086">
    <property type="entry name" value="CYTOCHROME_P450"/>
    <property type="match status" value="1"/>
</dbReference>
<dbReference type="PRINTS" id="PR00385">
    <property type="entry name" value="P450"/>
</dbReference>
<evidence type="ECO:0000256" key="5">
    <source>
        <dbReference type="ARBA" id="ARBA00022617"/>
    </source>
</evidence>
<evidence type="ECO:0000256" key="2">
    <source>
        <dbReference type="ARBA" id="ARBA00004524"/>
    </source>
</evidence>
<evidence type="ECO:0000256" key="12">
    <source>
        <dbReference type="ARBA" id="ARBA00023136"/>
    </source>
</evidence>
<evidence type="ECO:0000256" key="14">
    <source>
        <dbReference type="RuleBase" id="RU000461"/>
    </source>
</evidence>
<evidence type="ECO:0000256" key="11">
    <source>
        <dbReference type="ARBA" id="ARBA00023033"/>
    </source>
</evidence>
<evidence type="ECO:0000256" key="15">
    <source>
        <dbReference type="SAM" id="Phobius"/>
    </source>
</evidence>
<dbReference type="GO" id="GO:0020037">
    <property type="term" value="F:heme binding"/>
    <property type="evidence" value="ECO:0007669"/>
    <property type="project" value="InterPro"/>
</dbReference>
<dbReference type="InterPro" id="IPR036396">
    <property type="entry name" value="Cyt_P450_sf"/>
</dbReference>
<reference evidence="16" key="3">
    <citation type="submission" date="2025-09" db="UniProtKB">
        <authorList>
            <consortium name="Ensembl"/>
        </authorList>
    </citation>
    <scope>IDENTIFICATION</scope>
</reference>
<dbReference type="PRINTS" id="PR00463">
    <property type="entry name" value="EP450I"/>
</dbReference>
<dbReference type="InterPro" id="IPR002401">
    <property type="entry name" value="Cyt_P450_E_grp-I"/>
</dbReference>
<evidence type="ECO:0000256" key="1">
    <source>
        <dbReference type="ARBA" id="ARBA00001971"/>
    </source>
</evidence>
<dbReference type="RefSeq" id="XP_028652725.1">
    <property type="nucleotide sequence ID" value="XM_028796892.2"/>
</dbReference>
<keyword evidence="12 15" id="KW-0472">Membrane</keyword>
<dbReference type="InterPro" id="IPR008067">
    <property type="entry name" value="Cyt_P450_E_grp-I_CYP2A-like"/>
</dbReference>
<keyword evidence="11 14" id="KW-0503">Monooxygenase</keyword>
<dbReference type="PANTHER" id="PTHR24300">
    <property type="entry name" value="CYTOCHROME P450 508A4-RELATED"/>
    <property type="match status" value="1"/>
</dbReference>
<dbReference type="PANTHER" id="PTHR24300:SF153">
    <property type="entry name" value="CYTOCHROME P450 2G1-LIKE-RELATED"/>
    <property type="match status" value="1"/>
</dbReference>
<dbReference type="GO" id="GO:0006805">
    <property type="term" value="P:xenobiotic metabolic process"/>
    <property type="evidence" value="ECO:0007669"/>
    <property type="project" value="TreeGrafter"/>
</dbReference>
<evidence type="ECO:0000256" key="10">
    <source>
        <dbReference type="ARBA" id="ARBA00023004"/>
    </source>
</evidence>
<comment type="subcellular location">
    <subcellularLocation>
        <location evidence="3">Endoplasmic reticulum membrane</location>
    </subcellularLocation>
    <subcellularLocation>
        <location evidence="2">Microsome membrane</location>
    </subcellularLocation>
</comment>
<evidence type="ECO:0000256" key="6">
    <source>
        <dbReference type="ARBA" id="ARBA00022723"/>
    </source>
</evidence>
<organism evidence="16 17">
    <name type="scientific">Erpetoichthys calabaricus</name>
    <name type="common">Rope fish</name>
    <name type="synonym">Calamoichthys calabaricus</name>
    <dbReference type="NCBI Taxonomy" id="27687"/>
    <lineage>
        <taxon>Eukaryota</taxon>
        <taxon>Metazoa</taxon>
        <taxon>Chordata</taxon>
        <taxon>Craniata</taxon>
        <taxon>Vertebrata</taxon>
        <taxon>Euteleostomi</taxon>
        <taxon>Actinopterygii</taxon>
        <taxon>Polypteriformes</taxon>
        <taxon>Polypteridae</taxon>
        <taxon>Erpetoichthys</taxon>
    </lineage>
</organism>
<comment type="cofactor">
    <cofactor evidence="1 13">
        <name>heme</name>
        <dbReference type="ChEBI" id="CHEBI:30413"/>
    </cofactor>
</comment>
<dbReference type="AlphaFoldDB" id="A0A8C4RBS6"/>
<feature type="binding site" description="axial binding residue" evidence="13">
    <location>
        <position position="437"/>
    </location>
    <ligand>
        <name>heme</name>
        <dbReference type="ChEBI" id="CHEBI:30413"/>
    </ligand>
    <ligandPart>
        <name>Fe</name>
        <dbReference type="ChEBI" id="CHEBI:18248"/>
    </ligandPart>
</feature>
<evidence type="ECO:0000313" key="17">
    <source>
        <dbReference type="Proteomes" id="UP000694620"/>
    </source>
</evidence>
<name>A0A8C4RBS6_ERPCA</name>
<protein>
    <submittedName>
        <fullName evidence="16">Cytochrome P450 2C20-like</fullName>
    </submittedName>
</protein>
<dbReference type="GO" id="GO:0016712">
    <property type="term" value="F:oxidoreductase activity, acting on paired donors, with incorporation or reduction of molecular oxygen, reduced flavin or flavoprotein as one donor, and incorporation of one atom of oxygen"/>
    <property type="evidence" value="ECO:0007669"/>
    <property type="project" value="InterPro"/>
</dbReference>
<dbReference type="Pfam" id="PF00067">
    <property type="entry name" value="p450"/>
    <property type="match status" value="1"/>
</dbReference>
<dbReference type="Ensembl" id="ENSECRT00000000237.1">
    <property type="protein sequence ID" value="ENSECRP00000000231.1"/>
    <property type="gene ID" value="ENSECRG00000000131.1"/>
</dbReference>
<evidence type="ECO:0000256" key="8">
    <source>
        <dbReference type="ARBA" id="ARBA00022848"/>
    </source>
</evidence>
<evidence type="ECO:0000256" key="13">
    <source>
        <dbReference type="PIRSR" id="PIRSR602401-1"/>
    </source>
</evidence>
<evidence type="ECO:0000256" key="3">
    <source>
        <dbReference type="ARBA" id="ARBA00004586"/>
    </source>
</evidence>
<dbReference type="PRINTS" id="PR01684">
    <property type="entry name" value="EP450ICYP2A"/>
</dbReference>